<sequence>MFMPRKTKVDTKIATTTNTKLLVATLAVLIAGGLAFASLPISSQKKSFTTIIQPPIQYTTTSCAPTKVTLLGEKATESGNTVYTGITISCDEMSEEKTITVDNPQTAQDLTLFANNYCQNQCPTEKPQEKQLVCEDSDSGRDYQTPGKIVANGISIPDHCISDTLLQEQYCKNNAGEINQKQCTCLENEEGLGYCTPEEDGIPSENAFTCIDTDEGKNTDVYGEITWIDIDGEPQTLTDRCYSGTIVQEGVCAEETKQVNIRCEEGTGCYNGACLTEEEITQQEQELRIENDTQQTSSTPAQ</sequence>
<dbReference type="AlphaFoldDB" id="A0A2M6P265"/>
<dbReference type="EMBL" id="PFBW01000023">
    <property type="protein sequence ID" value="PIR77806.1"/>
    <property type="molecule type" value="Genomic_DNA"/>
</dbReference>
<reference evidence="2" key="1">
    <citation type="submission" date="2017-09" db="EMBL/GenBank/DDBJ databases">
        <title>Depth-based differentiation of microbial function through sediment-hosted aquifers and enrichment of novel symbionts in the deep terrestrial subsurface.</title>
        <authorList>
            <person name="Probst A.J."/>
            <person name="Ladd B."/>
            <person name="Jarett J.K."/>
            <person name="Geller-Mcgrath D.E."/>
            <person name="Sieber C.M.K."/>
            <person name="Emerson J.B."/>
            <person name="Anantharaman K."/>
            <person name="Thomas B.C."/>
            <person name="Malmstrom R."/>
            <person name="Stieglmeier M."/>
            <person name="Klingl A."/>
            <person name="Woyke T."/>
            <person name="Ryan C.M."/>
            <person name="Banfield J.F."/>
        </authorList>
    </citation>
    <scope>NUCLEOTIDE SEQUENCE [LARGE SCALE GENOMIC DNA]</scope>
</reference>
<organism evidence="1 2">
    <name type="scientific">Candidatus Magasanikbacteria bacterium CG10_big_fil_rev_8_21_14_0_10_38_6</name>
    <dbReference type="NCBI Taxonomy" id="1974647"/>
    <lineage>
        <taxon>Bacteria</taxon>
        <taxon>Candidatus Magasanikiibacteriota</taxon>
    </lineage>
</organism>
<dbReference type="Proteomes" id="UP000228528">
    <property type="component" value="Unassembled WGS sequence"/>
</dbReference>
<evidence type="ECO:0000313" key="1">
    <source>
        <dbReference type="EMBL" id="PIR77806.1"/>
    </source>
</evidence>
<name>A0A2M6P265_9BACT</name>
<protein>
    <submittedName>
        <fullName evidence="1">Uncharacterized protein</fullName>
    </submittedName>
</protein>
<evidence type="ECO:0000313" key="2">
    <source>
        <dbReference type="Proteomes" id="UP000228528"/>
    </source>
</evidence>
<gene>
    <name evidence="1" type="ORF">COU30_00455</name>
</gene>
<proteinExistence type="predicted"/>
<accession>A0A2M6P265</accession>
<comment type="caution">
    <text evidence="1">The sequence shown here is derived from an EMBL/GenBank/DDBJ whole genome shotgun (WGS) entry which is preliminary data.</text>
</comment>